<evidence type="ECO:0000256" key="7">
    <source>
        <dbReference type="ARBA" id="ARBA00023136"/>
    </source>
</evidence>
<keyword evidence="4" id="KW-1003">Cell membrane</keyword>
<dbReference type="InterPro" id="IPR000522">
    <property type="entry name" value="ABC_transptr_permease_BtuC"/>
</dbReference>
<dbReference type="PANTHER" id="PTHR30472">
    <property type="entry name" value="FERRIC ENTEROBACTIN TRANSPORT SYSTEM PERMEASE PROTEIN"/>
    <property type="match status" value="1"/>
</dbReference>
<keyword evidence="7 8" id="KW-0472">Membrane</keyword>
<protein>
    <submittedName>
        <fullName evidence="9">FecCD family ABC transporter permease</fullName>
    </submittedName>
</protein>
<evidence type="ECO:0000256" key="1">
    <source>
        <dbReference type="ARBA" id="ARBA00004651"/>
    </source>
</evidence>
<dbReference type="RefSeq" id="WP_377854062.1">
    <property type="nucleotide sequence ID" value="NZ_JBHLZU010000018.1"/>
</dbReference>
<keyword evidence="5 8" id="KW-0812">Transmembrane</keyword>
<feature type="transmembrane region" description="Helical" evidence="8">
    <location>
        <begin position="146"/>
        <end position="168"/>
    </location>
</feature>
<dbReference type="SUPFAM" id="SSF81345">
    <property type="entry name" value="ABC transporter involved in vitamin B12 uptake, BtuC"/>
    <property type="match status" value="1"/>
</dbReference>
<keyword evidence="10" id="KW-1185">Reference proteome</keyword>
<feature type="transmembrane region" description="Helical" evidence="8">
    <location>
        <begin position="223"/>
        <end position="245"/>
    </location>
</feature>
<evidence type="ECO:0000256" key="8">
    <source>
        <dbReference type="SAM" id="Phobius"/>
    </source>
</evidence>
<dbReference type="PANTHER" id="PTHR30472:SF24">
    <property type="entry name" value="FERRIC ENTEROBACTIN TRANSPORT SYSTEM PERMEASE PROTEIN FEPG"/>
    <property type="match status" value="1"/>
</dbReference>
<feature type="transmembrane region" description="Helical" evidence="8">
    <location>
        <begin position="333"/>
        <end position="354"/>
    </location>
</feature>
<name>A0ABV6A0H8_9PSEU</name>
<evidence type="ECO:0000256" key="6">
    <source>
        <dbReference type="ARBA" id="ARBA00022989"/>
    </source>
</evidence>
<dbReference type="InterPro" id="IPR037294">
    <property type="entry name" value="ABC_BtuC-like"/>
</dbReference>
<feature type="transmembrane region" description="Helical" evidence="8">
    <location>
        <begin position="175"/>
        <end position="195"/>
    </location>
</feature>
<proteinExistence type="inferred from homology"/>
<keyword evidence="3" id="KW-0813">Transport</keyword>
<dbReference type="CDD" id="cd06550">
    <property type="entry name" value="TM_ABC_iron-siderophores_like"/>
    <property type="match status" value="1"/>
</dbReference>
<feature type="transmembrane region" description="Helical" evidence="8">
    <location>
        <begin position="31"/>
        <end position="50"/>
    </location>
</feature>
<evidence type="ECO:0000256" key="5">
    <source>
        <dbReference type="ARBA" id="ARBA00022692"/>
    </source>
</evidence>
<comment type="similarity">
    <text evidence="2">Belongs to the binding-protein-dependent transport system permease family. FecCD subfamily.</text>
</comment>
<gene>
    <name evidence="9" type="ORF">ACFFQA_19765</name>
</gene>
<sequence length="362" mass="36846">MRPLLQRETSIPGRPALRVGPASWMVRLRPVMVPVVGIGLLLLAMAVNLGRGDFPISVGDVLAVLLGGGDDTHAYIVLELRLPRALTGALVGGALALAGAITQSIARNPLASPDILGVTAGAGVGAVAVIMLGGSAGGISGDIAEFGLPAAALGGGLVAAVLVFVIAWQRGIDGYRLVLVGLGITAVLVAVKFYLLTLSEVADAGRAMVWITGSLNGRGWEHVMPVALALLVLVPLALFTARPLGGLQFGDDTARGLGIRVNRARAALILIAVALAATATASAGPVEFVALATPQIAMRMAGTPQPPLVGSAVLGAALTVLADVIARTAFGSIELPVGIVTAVLGAPYLMYLLVRRYREVRT</sequence>
<dbReference type="Gene3D" id="1.10.3470.10">
    <property type="entry name" value="ABC transporter involved in vitamin B12 uptake, BtuC"/>
    <property type="match status" value="1"/>
</dbReference>
<feature type="transmembrane region" description="Helical" evidence="8">
    <location>
        <begin position="85"/>
        <end position="103"/>
    </location>
</feature>
<comment type="caution">
    <text evidence="9">The sequence shown here is derived from an EMBL/GenBank/DDBJ whole genome shotgun (WGS) entry which is preliminary data.</text>
</comment>
<reference evidence="9 10" key="1">
    <citation type="submission" date="2024-09" db="EMBL/GenBank/DDBJ databases">
        <authorList>
            <person name="Sun Q."/>
            <person name="Mori K."/>
        </authorList>
    </citation>
    <scope>NUCLEOTIDE SEQUENCE [LARGE SCALE GENOMIC DNA]</scope>
    <source>
        <strain evidence="9 10">TBRC 7907</strain>
    </source>
</reference>
<organism evidence="9 10">
    <name type="scientific">Allokutzneria oryzae</name>
    <dbReference type="NCBI Taxonomy" id="1378989"/>
    <lineage>
        <taxon>Bacteria</taxon>
        <taxon>Bacillati</taxon>
        <taxon>Actinomycetota</taxon>
        <taxon>Actinomycetes</taxon>
        <taxon>Pseudonocardiales</taxon>
        <taxon>Pseudonocardiaceae</taxon>
        <taxon>Allokutzneria</taxon>
    </lineage>
</organism>
<feature type="transmembrane region" description="Helical" evidence="8">
    <location>
        <begin position="266"/>
        <end position="288"/>
    </location>
</feature>
<evidence type="ECO:0000256" key="4">
    <source>
        <dbReference type="ARBA" id="ARBA00022475"/>
    </source>
</evidence>
<feature type="transmembrane region" description="Helical" evidence="8">
    <location>
        <begin position="115"/>
        <end position="134"/>
    </location>
</feature>
<evidence type="ECO:0000313" key="10">
    <source>
        <dbReference type="Proteomes" id="UP001589693"/>
    </source>
</evidence>
<accession>A0ABV6A0H8</accession>
<keyword evidence="6 8" id="KW-1133">Transmembrane helix</keyword>
<evidence type="ECO:0000313" key="9">
    <source>
        <dbReference type="EMBL" id="MFB9906180.1"/>
    </source>
</evidence>
<dbReference type="Pfam" id="PF01032">
    <property type="entry name" value="FecCD"/>
    <property type="match status" value="1"/>
</dbReference>
<evidence type="ECO:0000256" key="2">
    <source>
        <dbReference type="ARBA" id="ARBA00007935"/>
    </source>
</evidence>
<dbReference type="EMBL" id="JBHLZU010000018">
    <property type="protein sequence ID" value="MFB9906180.1"/>
    <property type="molecule type" value="Genomic_DNA"/>
</dbReference>
<comment type="subcellular location">
    <subcellularLocation>
        <location evidence="1">Cell membrane</location>
        <topology evidence="1">Multi-pass membrane protein</topology>
    </subcellularLocation>
</comment>
<dbReference type="Proteomes" id="UP001589693">
    <property type="component" value="Unassembled WGS sequence"/>
</dbReference>
<evidence type="ECO:0000256" key="3">
    <source>
        <dbReference type="ARBA" id="ARBA00022448"/>
    </source>
</evidence>